<proteinExistence type="predicted"/>
<dbReference type="InterPro" id="IPR021377">
    <property type="entry name" value="DUF3006"/>
</dbReference>
<organism evidence="1 2">
    <name type="scientific">Paenibacillus mendelii</name>
    <dbReference type="NCBI Taxonomy" id="206163"/>
    <lineage>
        <taxon>Bacteria</taxon>
        <taxon>Bacillati</taxon>
        <taxon>Bacillota</taxon>
        <taxon>Bacilli</taxon>
        <taxon>Bacillales</taxon>
        <taxon>Paenibacillaceae</taxon>
        <taxon>Paenibacillus</taxon>
    </lineage>
</organism>
<comment type="caution">
    <text evidence="1">The sequence shown here is derived from an EMBL/GenBank/DDBJ whole genome shotgun (WGS) entry which is preliminary data.</text>
</comment>
<evidence type="ECO:0000313" key="2">
    <source>
        <dbReference type="Proteomes" id="UP001589818"/>
    </source>
</evidence>
<dbReference type="EMBL" id="JBHLVF010000037">
    <property type="protein sequence ID" value="MFC0394013.1"/>
    <property type="molecule type" value="Genomic_DNA"/>
</dbReference>
<reference evidence="1 2" key="1">
    <citation type="submission" date="2024-09" db="EMBL/GenBank/DDBJ databases">
        <authorList>
            <person name="Sun Q."/>
            <person name="Mori K."/>
        </authorList>
    </citation>
    <scope>NUCLEOTIDE SEQUENCE [LARGE SCALE GENOMIC DNA]</scope>
    <source>
        <strain evidence="1 2">CCM 4839</strain>
    </source>
</reference>
<evidence type="ECO:0000313" key="1">
    <source>
        <dbReference type="EMBL" id="MFC0394013.1"/>
    </source>
</evidence>
<gene>
    <name evidence="1" type="ORF">ACFFJ8_21910</name>
</gene>
<name>A0ABV6JDM1_9BACL</name>
<dbReference type="Proteomes" id="UP001589818">
    <property type="component" value="Unassembled WGS sequence"/>
</dbReference>
<sequence length="70" mass="7940">MRRGVIDRFEGDIAVIETDEATIDVPKSKLPRGAKSGDTVIIEGDTFRIDADDTKKRKREIESLMDELFE</sequence>
<dbReference type="Gene3D" id="6.20.120.50">
    <property type="match status" value="1"/>
</dbReference>
<keyword evidence="2" id="KW-1185">Reference proteome</keyword>
<dbReference type="RefSeq" id="WP_204822064.1">
    <property type="nucleotide sequence ID" value="NZ_JANHOF010000023.1"/>
</dbReference>
<protein>
    <submittedName>
        <fullName evidence="1">DUF3006 domain-containing protein</fullName>
    </submittedName>
</protein>
<accession>A0ABV6JDM1</accession>
<dbReference type="Pfam" id="PF11213">
    <property type="entry name" value="DUF3006"/>
    <property type="match status" value="1"/>
</dbReference>